<dbReference type="GO" id="GO:0004497">
    <property type="term" value="F:monooxygenase activity"/>
    <property type="evidence" value="ECO:0007669"/>
    <property type="project" value="TreeGrafter"/>
</dbReference>
<dbReference type="PANTHER" id="PTHR43539">
    <property type="entry name" value="FLAVIN-BINDING MONOOXYGENASE-LIKE PROTEIN (AFU_ORTHOLOGUE AFUA_4G09220)"/>
    <property type="match status" value="1"/>
</dbReference>
<keyword evidence="1" id="KW-0560">Oxidoreductase</keyword>
<dbReference type="InterPro" id="IPR036188">
    <property type="entry name" value="FAD/NAD-bd_sf"/>
</dbReference>
<name>A0A194XB91_MOLSC</name>
<dbReference type="GO" id="GO:0050660">
    <property type="term" value="F:flavin adenine dinucleotide binding"/>
    <property type="evidence" value="ECO:0007669"/>
    <property type="project" value="TreeGrafter"/>
</dbReference>
<evidence type="ECO:0000313" key="2">
    <source>
        <dbReference type="EMBL" id="KUJ17433.1"/>
    </source>
</evidence>
<organism evidence="2 3">
    <name type="scientific">Mollisia scopiformis</name>
    <name type="common">Conifer needle endophyte fungus</name>
    <name type="synonym">Phialocephala scopiformis</name>
    <dbReference type="NCBI Taxonomy" id="149040"/>
    <lineage>
        <taxon>Eukaryota</taxon>
        <taxon>Fungi</taxon>
        <taxon>Dikarya</taxon>
        <taxon>Ascomycota</taxon>
        <taxon>Pezizomycotina</taxon>
        <taxon>Leotiomycetes</taxon>
        <taxon>Helotiales</taxon>
        <taxon>Mollisiaceae</taxon>
        <taxon>Mollisia</taxon>
    </lineage>
</organism>
<gene>
    <name evidence="2" type="ORF">LY89DRAFT_684481</name>
</gene>
<evidence type="ECO:0000313" key="3">
    <source>
        <dbReference type="Proteomes" id="UP000070700"/>
    </source>
</evidence>
<protein>
    <submittedName>
        <fullName evidence="2">FAD/NAD(P)-binding domain-containing protein</fullName>
    </submittedName>
</protein>
<dbReference type="Pfam" id="PF13738">
    <property type="entry name" value="Pyr_redox_3"/>
    <property type="match status" value="1"/>
</dbReference>
<evidence type="ECO:0000256" key="1">
    <source>
        <dbReference type="ARBA" id="ARBA00023002"/>
    </source>
</evidence>
<keyword evidence="3" id="KW-1185">Reference proteome</keyword>
<dbReference type="Proteomes" id="UP000070700">
    <property type="component" value="Unassembled WGS sequence"/>
</dbReference>
<dbReference type="SUPFAM" id="SSF51905">
    <property type="entry name" value="FAD/NAD(P)-binding domain"/>
    <property type="match status" value="1"/>
</dbReference>
<dbReference type="InParanoid" id="A0A194XB91"/>
<dbReference type="Gene3D" id="3.50.50.60">
    <property type="entry name" value="FAD/NAD(P)-binding domain"/>
    <property type="match status" value="1"/>
</dbReference>
<dbReference type="AlphaFoldDB" id="A0A194XB91"/>
<dbReference type="KEGG" id="psco:LY89DRAFT_684481"/>
<dbReference type="GeneID" id="28824616"/>
<dbReference type="PANTHER" id="PTHR43539:SF68">
    <property type="entry name" value="FLAVIN-BINDING MONOOXYGENASE-LIKE PROTEIN (AFU_ORTHOLOGUE AFUA_4G09220)"/>
    <property type="match status" value="1"/>
</dbReference>
<proteinExistence type="predicted"/>
<dbReference type="EMBL" id="KQ947414">
    <property type="protein sequence ID" value="KUJ17433.1"/>
    <property type="molecule type" value="Genomic_DNA"/>
</dbReference>
<dbReference type="InterPro" id="IPR050982">
    <property type="entry name" value="Auxin_biosynth/cation_transpt"/>
</dbReference>
<reference evidence="2 3" key="1">
    <citation type="submission" date="2015-10" db="EMBL/GenBank/DDBJ databases">
        <title>Full genome of DAOMC 229536 Phialocephala scopiformis, a fungal endophyte of spruce producing the potent anti-insectan compound rugulosin.</title>
        <authorList>
            <consortium name="DOE Joint Genome Institute"/>
            <person name="Walker A.K."/>
            <person name="Frasz S.L."/>
            <person name="Seifert K.A."/>
            <person name="Miller J.D."/>
            <person name="Mondo S.J."/>
            <person name="Labutti K."/>
            <person name="Lipzen A."/>
            <person name="Dockter R."/>
            <person name="Kennedy M."/>
            <person name="Grigoriev I.V."/>
            <person name="Spatafora J.W."/>
        </authorList>
    </citation>
    <scope>NUCLEOTIDE SEQUENCE [LARGE SCALE GENOMIC DNA]</scope>
    <source>
        <strain evidence="2 3">CBS 120377</strain>
    </source>
</reference>
<dbReference type="OrthoDB" id="74360at2759"/>
<sequence>MFRGFDDVPGSLPPDEIPADIDLASIPFPHFAENALNNLLSATVSSSALWRDHLSLTGQVRTFYNGERIKEQWSHYSQQRSPTNFKATEASISRPTPDSSWVDVLFTFVTEQEGGLIGNCSGIISFLPSSSSETGWEVWMLRTILENFEGHGHPDDPSPIFSSPSSTENAKTSVLIIGAGQSGLSLAGRLGALNIPYILLEKASSIGYSWTGKYDTVRQHTIREMNNLPFDRTYKASDPTLLPAKIVAEGFQNYVKKYRINIWLDAQVEQCEQKTGGVGWEVRVRRGGEVVEVEARHMALSTGTGVSVPNPPTIENADAFQGTILDIGSFKESSRWKGKKGIVVGSATGAHDVAQDMLDNALSSITMIQRSPTPVFPVEWVVAGQEGIFNLSTPPEKADRQDGTMPLKISREVMRVAASFIDPARFDALERVGFRVDRSIVLNDWIILRGGGYYIDIGTSSLIAAGAIAVRSGDPIKRFLPHGLEFASGDVVEADIVVFATGYQKDPRKQAATVVGAEVAGEMRLPRGLDEEGELERYLLPVGKGLWLLRGAVNAARWNSRFVALQIQAEIMGKPFSDCRWGEDVKSGKL</sequence>
<accession>A0A194XB91</accession>
<dbReference type="RefSeq" id="XP_018071788.1">
    <property type="nucleotide sequence ID" value="XM_018214890.1"/>
</dbReference>